<evidence type="ECO:0000259" key="13">
    <source>
        <dbReference type="Pfam" id="PF10488"/>
    </source>
</evidence>
<dbReference type="GO" id="GO:0005783">
    <property type="term" value="C:endoplasmic reticulum"/>
    <property type="evidence" value="ECO:0007669"/>
    <property type="project" value="TreeGrafter"/>
</dbReference>
<evidence type="ECO:0000256" key="8">
    <source>
        <dbReference type="ARBA" id="ARBA00022830"/>
    </source>
</evidence>
<dbReference type="EMBL" id="JAWJWE010000001">
    <property type="protein sequence ID" value="KAK6645001.1"/>
    <property type="molecule type" value="Genomic_DNA"/>
</dbReference>
<keyword evidence="9" id="KW-0426">Late protein</keyword>
<comment type="caution">
    <text evidence="14">The sequence shown here is derived from an EMBL/GenBank/DDBJ whole genome shotgun (WGS) entry which is preliminary data.</text>
</comment>
<keyword evidence="11" id="KW-0899">Viral immunoevasion</keyword>
<evidence type="ECO:0000256" key="9">
    <source>
        <dbReference type="ARBA" id="ARBA00022921"/>
    </source>
</evidence>
<keyword evidence="6" id="KW-0945">Host-virus interaction</keyword>
<comment type="similarity">
    <text evidence="3">Belongs to the PPP1R15 family.</text>
</comment>
<dbReference type="PANTHER" id="PTHR16489">
    <property type="entry name" value="GH11727P"/>
    <property type="match status" value="1"/>
</dbReference>
<dbReference type="Proteomes" id="UP001372834">
    <property type="component" value="Unassembled WGS sequence"/>
</dbReference>
<dbReference type="GO" id="GO:0034976">
    <property type="term" value="P:response to endoplasmic reticulum stress"/>
    <property type="evidence" value="ECO:0007669"/>
    <property type="project" value="TreeGrafter"/>
</dbReference>
<accession>A0AAN8SHS3</accession>
<keyword evidence="10" id="KW-0922">Interferon antiviral system evasion</keyword>
<proteinExistence type="inferred from homology"/>
<keyword evidence="8" id="KW-1114">Inhibition of host interferon signaling pathway by virus</keyword>
<evidence type="ECO:0000256" key="7">
    <source>
        <dbReference type="ARBA" id="ARBA00022632"/>
    </source>
</evidence>
<feature type="domain" description="Protein phosphatase 1 regulatory subunit 15A/B C-terminal" evidence="13">
    <location>
        <begin position="362"/>
        <end position="475"/>
    </location>
</feature>
<dbReference type="GO" id="GO:0039502">
    <property type="term" value="P:symbiont-mediated suppression of host type I interferon-mediated signaling pathway"/>
    <property type="evidence" value="ECO:0007669"/>
    <property type="project" value="UniProtKB-KW"/>
</dbReference>
<evidence type="ECO:0000256" key="2">
    <source>
        <dbReference type="ARBA" id="ARBA00007512"/>
    </source>
</evidence>
<evidence type="ECO:0000256" key="5">
    <source>
        <dbReference type="ARBA" id="ARBA00019072"/>
    </source>
</evidence>
<dbReference type="GO" id="GO:0051246">
    <property type="term" value="P:regulation of protein metabolic process"/>
    <property type="evidence" value="ECO:0007669"/>
    <property type="project" value="UniProtKB-ARBA"/>
</dbReference>
<reference evidence="14 15" key="1">
    <citation type="submission" date="2023-10" db="EMBL/GenBank/DDBJ databases">
        <title>Genomes of two closely related lineages of the louse Polyplax serrata with different host specificities.</title>
        <authorList>
            <person name="Martinu J."/>
            <person name="Tarabai H."/>
            <person name="Stefka J."/>
            <person name="Hypsa V."/>
        </authorList>
    </citation>
    <scope>NUCLEOTIDE SEQUENCE [LARGE SCALE GENOMIC DNA]</scope>
    <source>
        <strain evidence="14">HR10_N</strain>
    </source>
</reference>
<evidence type="ECO:0000256" key="11">
    <source>
        <dbReference type="ARBA" id="ARBA00023280"/>
    </source>
</evidence>
<keyword evidence="7" id="KW-1090">Inhibition of host innate immune response by virus</keyword>
<gene>
    <name evidence="14" type="ORF">RUM43_001277</name>
</gene>
<evidence type="ECO:0000256" key="6">
    <source>
        <dbReference type="ARBA" id="ARBA00022581"/>
    </source>
</evidence>
<evidence type="ECO:0000256" key="10">
    <source>
        <dbReference type="ARBA" id="ARBA00023258"/>
    </source>
</evidence>
<comment type="function">
    <text evidence="1">Interacts with the host phosphatase PP1 catalytic subunit (PPP1CB) and recruits it to dephosphorylate EIF2S1/eIF2alpha and therefore restores the host translation that has been shut-down by the host. Also inhibits the EIF2S1/eIF2alpha-ATF4-DDIT3/CHOP pathway.</text>
</comment>
<sequence>MVLSDEQPKRIPRFKMEYMYWDHKPFMFQTNCYKYNTEKIMKKPNYLSTDSVESTNDYPSILTTKTCSNVNSSILSYIVGGFVGSKSQMNSNKSHNLSYDLSAAISNLLNPWRYENEKQNASHVKTNNSQFCRTPSKIPQYYDKYVLNSHYQTNDKEEDCVVNVVDIECLIAVPINDFGDNKDCVPHVKTNNSTSELVKLKSNISNSKICDRNQDFSQKSNMEIGCATKFLTTAQSRLIQESDKNLGKTSTYSASDTLQNENLEGFNKYQPPNHTNSTMDVDYGAAQCKHSSNYFATERFRQQSECSIESTDSESFIVFEDHTDNDSDICKEKSTCDSDIRNCTSDEYDESEEDEDENEYYCVDSDECCENNSSSDEYDFCSVNKSVLLANDRWMKNYCDVNVNRDESFQKVKFNDNVKLNKIVAWDHAYRRARIGPWEQMARDRFRFQGRISRLSAIISPVLSLEHRNKIYKHLYS</sequence>
<evidence type="ECO:0000256" key="1">
    <source>
        <dbReference type="ARBA" id="ARBA00003756"/>
    </source>
</evidence>
<comment type="similarity">
    <text evidence="2">Belongs to the asfivirus DP71L family.</text>
</comment>
<organism evidence="14 15">
    <name type="scientific">Polyplax serrata</name>
    <name type="common">Common mouse louse</name>
    <dbReference type="NCBI Taxonomy" id="468196"/>
    <lineage>
        <taxon>Eukaryota</taxon>
        <taxon>Metazoa</taxon>
        <taxon>Ecdysozoa</taxon>
        <taxon>Arthropoda</taxon>
        <taxon>Hexapoda</taxon>
        <taxon>Insecta</taxon>
        <taxon>Pterygota</taxon>
        <taxon>Neoptera</taxon>
        <taxon>Paraneoptera</taxon>
        <taxon>Psocodea</taxon>
        <taxon>Troctomorpha</taxon>
        <taxon>Phthiraptera</taxon>
        <taxon>Anoplura</taxon>
        <taxon>Polyplacidae</taxon>
        <taxon>Polyplax</taxon>
    </lineage>
</organism>
<dbReference type="InterPro" id="IPR019523">
    <property type="entry name" value="Prot_Pase1_reg-su15A/B_C"/>
</dbReference>
<dbReference type="GO" id="GO:0000164">
    <property type="term" value="C:protein phosphatase type 1 complex"/>
    <property type="evidence" value="ECO:0007669"/>
    <property type="project" value="TreeGrafter"/>
</dbReference>
<evidence type="ECO:0000256" key="4">
    <source>
        <dbReference type="ARBA" id="ARBA00011204"/>
    </source>
</evidence>
<name>A0AAN8SHS3_POLSC</name>
<protein>
    <recommendedName>
        <fullName evidence="5">Protein DP71L</fullName>
    </recommendedName>
    <alternativeName>
        <fullName evidence="12">MyD116 homolog</fullName>
    </alternativeName>
</protein>
<evidence type="ECO:0000313" key="15">
    <source>
        <dbReference type="Proteomes" id="UP001372834"/>
    </source>
</evidence>
<dbReference type="PANTHER" id="PTHR16489:SF12">
    <property type="entry name" value="GH11727P"/>
    <property type="match status" value="1"/>
</dbReference>
<dbReference type="Pfam" id="PF10488">
    <property type="entry name" value="PP1c_bdg"/>
    <property type="match status" value="1"/>
</dbReference>
<evidence type="ECO:0000256" key="3">
    <source>
        <dbReference type="ARBA" id="ARBA00010161"/>
    </source>
</evidence>
<dbReference type="AlphaFoldDB" id="A0AAN8SHS3"/>
<dbReference type="GO" id="GO:0019888">
    <property type="term" value="F:protein phosphatase regulator activity"/>
    <property type="evidence" value="ECO:0007669"/>
    <property type="project" value="TreeGrafter"/>
</dbReference>
<evidence type="ECO:0000256" key="12">
    <source>
        <dbReference type="ARBA" id="ARBA00031298"/>
    </source>
</evidence>
<evidence type="ECO:0000313" key="14">
    <source>
        <dbReference type="EMBL" id="KAK6645001.1"/>
    </source>
</evidence>
<dbReference type="InterPro" id="IPR051254">
    <property type="entry name" value="PPP1R15"/>
</dbReference>
<comment type="subunit">
    <text evidence="4">Interacts (via C-terminus) with host PPP1CB.</text>
</comment>